<dbReference type="InterPro" id="IPR002577">
    <property type="entry name" value="HTH_HxlR"/>
</dbReference>
<evidence type="ECO:0000256" key="3">
    <source>
        <dbReference type="ARBA" id="ARBA00023163"/>
    </source>
</evidence>
<keyword evidence="2 5" id="KW-0238">DNA-binding</keyword>
<evidence type="ECO:0000256" key="1">
    <source>
        <dbReference type="ARBA" id="ARBA00023015"/>
    </source>
</evidence>
<dbReference type="PROSITE" id="PS51118">
    <property type="entry name" value="HTH_HXLR"/>
    <property type="match status" value="1"/>
</dbReference>
<dbReference type="SUPFAM" id="SSF46785">
    <property type="entry name" value="Winged helix' DNA-binding domain"/>
    <property type="match status" value="1"/>
</dbReference>
<evidence type="ECO:0000256" key="2">
    <source>
        <dbReference type="ARBA" id="ARBA00023125"/>
    </source>
</evidence>
<evidence type="ECO:0000313" key="5">
    <source>
        <dbReference type="EMBL" id="SDI29891.1"/>
    </source>
</evidence>
<organism evidence="5 6">
    <name type="scientific">Paraburkholderia phenazinium</name>
    <dbReference type="NCBI Taxonomy" id="60549"/>
    <lineage>
        <taxon>Bacteria</taxon>
        <taxon>Pseudomonadati</taxon>
        <taxon>Pseudomonadota</taxon>
        <taxon>Betaproteobacteria</taxon>
        <taxon>Burkholderiales</taxon>
        <taxon>Burkholderiaceae</taxon>
        <taxon>Paraburkholderia</taxon>
    </lineage>
</organism>
<dbReference type="InterPro" id="IPR036388">
    <property type="entry name" value="WH-like_DNA-bd_sf"/>
</dbReference>
<feature type="domain" description="HTH hxlR-type" evidence="4">
    <location>
        <begin position="17"/>
        <end position="104"/>
    </location>
</feature>
<dbReference type="CDD" id="cd00090">
    <property type="entry name" value="HTH_ARSR"/>
    <property type="match status" value="1"/>
</dbReference>
<dbReference type="AlphaFoldDB" id="A0A1G8JFP2"/>
<dbReference type="GO" id="GO:0006355">
    <property type="term" value="P:regulation of DNA-templated transcription"/>
    <property type="evidence" value="ECO:0007669"/>
    <property type="project" value="UniProtKB-ARBA"/>
</dbReference>
<keyword evidence="3" id="KW-0804">Transcription</keyword>
<proteinExistence type="predicted"/>
<dbReference type="GO" id="GO:0003677">
    <property type="term" value="F:DNA binding"/>
    <property type="evidence" value="ECO:0007669"/>
    <property type="project" value="UniProtKB-KW"/>
</dbReference>
<dbReference type="InterPro" id="IPR038723">
    <property type="entry name" value="ArnR1-like_HTH"/>
</dbReference>
<dbReference type="PANTHER" id="PTHR33204:SF37">
    <property type="entry name" value="HTH-TYPE TRANSCRIPTIONAL REGULATOR YODB"/>
    <property type="match status" value="1"/>
</dbReference>
<dbReference type="Gene3D" id="1.10.10.10">
    <property type="entry name" value="Winged helix-like DNA-binding domain superfamily/Winged helix DNA-binding domain"/>
    <property type="match status" value="1"/>
</dbReference>
<sequence length="104" mass="11620">MKIPKVGQPVRGSTTGRPIMVALDLLGRRAALRILWELRGEPLTFRALLEAADTNPSLLNTRLKEMREAGLIDHEGQGYCLTEAGLALLKALRPLQDWAEKWCK</sequence>
<dbReference type="RefSeq" id="WP_090691981.1">
    <property type="nucleotide sequence ID" value="NZ_CADERL010000011.1"/>
</dbReference>
<dbReference type="Pfam" id="PF14947">
    <property type="entry name" value="HTH_45"/>
    <property type="match status" value="1"/>
</dbReference>
<dbReference type="InterPro" id="IPR011991">
    <property type="entry name" value="ArsR-like_HTH"/>
</dbReference>
<dbReference type="OrthoDB" id="8904061at2"/>
<dbReference type="InterPro" id="IPR036390">
    <property type="entry name" value="WH_DNA-bd_sf"/>
</dbReference>
<name>A0A1G8JFP2_9BURK</name>
<evidence type="ECO:0000259" key="4">
    <source>
        <dbReference type="PROSITE" id="PS51118"/>
    </source>
</evidence>
<keyword evidence="1" id="KW-0805">Transcription regulation</keyword>
<reference evidence="5 6" key="1">
    <citation type="submission" date="2016-10" db="EMBL/GenBank/DDBJ databases">
        <authorList>
            <person name="de Groot N.N."/>
        </authorList>
    </citation>
    <scope>NUCLEOTIDE SEQUENCE [LARGE SCALE GENOMIC DNA]</scope>
    <source>
        <strain evidence="5 6">LMG 2247</strain>
    </source>
</reference>
<evidence type="ECO:0000313" key="6">
    <source>
        <dbReference type="Proteomes" id="UP000199706"/>
    </source>
</evidence>
<dbReference type="PANTHER" id="PTHR33204">
    <property type="entry name" value="TRANSCRIPTIONAL REGULATOR, MARR FAMILY"/>
    <property type="match status" value="1"/>
</dbReference>
<protein>
    <submittedName>
        <fullName evidence="5">DNA-binding transcriptional regulator, HxlR family</fullName>
    </submittedName>
</protein>
<accession>A0A1G8JFP2</accession>
<dbReference type="Proteomes" id="UP000199706">
    <property type="component" value="Unassembled WGS sequence"/>
</dbReference>
<gene>
    <name evidence="5" type="ORF">SAMN05216466_12081</name>
</gene>
<dbReference type="EMBL" id="FNCJ01000020">
    <property type="protein sequence ID" value="SDI29891.1"/>
    <property type="molecule type" value="Genomic_DNA"/>
</dbReference>